<protein>
    <submittedName>
        <fullName evidence="1">Uncharacterized protein</fullName>
    </submittedName>
</protein>
<evidence type="ECO:0000313" key="2">
    <source>
        <dbReference type="Proteomes" id="UP000828390"/>
    </source>
</evidence>
<keyword evidence="2" id="KW-1185">Reference proteome</keyword>
<proteinExistence type="predicted"/>
<organism evidence="1 2">
    <name type="scientific">Dreissena polymorpha</name>
    <name type="common">Zebra mussel</name>
    <name type="synonym">Mytilus polymorpha</name>
    <dbReference type="NCBI Taxonomy" id="45954"/>
    <lineage>
        <taxon>Eukaryota</taxon>
        <taxon>Metazoa</taxon>
        <taxon>Spiralia</taxon>
        <taxon>Lophotrochozoa</taxon>
        <taxon>Mollusca</taxon>
        <taxon>Bivalvia</taxon>
        <taxon>Autobranchia</taxon>
        <taxon>Heteroconchia</taxon>
        <taxon>Euheterodonta</taxon>
        <taxon>Imparidentia</taxon>
        <taxon>Neoheterodontei</taxon>
        <taxon>Myida</taxon>
        <taxon>Dreissenoidea</taxon>
        <taxon>Dreissenidae</taxon>
        <taxon>Dreissena</taxon>
    </lineage>
</organism>
<reference evidence="1" key="2">
    <citation type="submission" date="2020-11" db="EMBL/GenBank/DDBJ databases">
        <authorList>
            <person name="McCartney M.A."/>
            <person name="Auch B."/>
            <person name="Kono T."/>
            <person name="Mallez S."/>
            <person name="Becker A."/>
            <person name="Gohl D.M."/>
            <person name="Silverstein K.A.T."/>
            <person name="Koren S."/>
            <person name="Bechman K.B."/>
            <person name="Herman A."/>
            <person name="Abrahante J.E."/>
            <person name="Garbe J."/>
        </authorList>
    </citation>
    <scope>NUCLEOTIDE SEQUENCE</scope>
    <source>
        <strain evidence="1">Duluth1</strain>
        <tissue evidence="1">Whole animal</tissue>
    </source>
</reference>
<comment type="caution">
    <text evidence="1">The sequence shown here is derived from an EMBL/GenBank/DDBJ whole genome shotgun (WGS) entry which is preliminary data.</text>
</comment>
<name>A0A9D4CCL8_DREPO</name>
<gene>
    <name evidence="1" type="ORF">DPMN_064113</name>
</gene>
<dbReference type="Proteomes" id="UP000828390">
    <property type="component" value="Unassembled WGS sequence"/>
</dbReference>
<dbReference type="AlphaFoldDB" id="A0A9D4CCL8"/>
<reference evidence="1" key="1">
    <citation type="journal article" date="2019" name="bioRxiv">
        <title>The Genome of the Zebra Mussel, Dreissena polymorpha: A Resource for Invasive Species Research.</title>
        <authorList>
            <person name="McCartney M.A."/>
            <person name="Auch B."/>
            <person name="Kono T."/>
            <person name="Mallez S."/>
            <person name="Zhang Y."/>
            <person name="Obille A."/>
            <person name="Becker A."/>
            <person name="Abrahante J.E."/>
            <person name="Garbe J."/>
            <person name="Badalamenti J.P."/>
            <person name="Herman A."/>
            <person name="Mangelson H."/>
            <person name="Liachko I."/>
            <person name="Sullivan S."/>
            <person name="Sone E.D."/>
            <person name="Koren S."/>
            <person name="Silverstein K.A.T."/>
            <person name="Beckman K.B."/>
            <person name="Gohl D.M."/>
        </authorList>
    </citation>
    <scope>NUCLEOTIDE SEQUENCE</scope>
    <source>
        <strain evidence="1">Duluth1</strain>
        <tissue evidence="1">Whole animal</tissue>
    </source>
</reference>
<accession>A0A9D4CCL8</accession>
<evidence type="ECO:0000313" key="1">
    <source>
        <dbReference type="EMBL" id="KAH3721194.1"/>
    </source>
</evidence>
<dbReference type="EMBL" id="JAIWYP010000013">
    <property type="protein sequence ID" value="KAH3721194.1"/>
    <property type="molecule type" value="Genomic_DNA"/>
</dbReference>
<sequence length="68" mass="7774">MRPKFVSEIMLLKKKIEWTIDAKSLPKQKSSKDSMAAIYIDYPVLAVELTVAKETSAYSLYSIDRPVH</sequence>